<name>A0AA38U3K9_9AGAR</name>
<evidence type="ECO:0000313" key="2">
    <source>
        <dbReference type="EMBL" id="KAJ3831719.1"/>
    </source>
</evidence>
<feature type="signal peptide" evidence="1">
    <location>
        <begin position="1"/>
        <end position="20"/>
    </location>
</feature>
<evidence type="ECO:0000313" key="3">
    <source>
        <dbReference type="Proteomes" id="UP001163846"/>
    </source>
</evidence>
<dbReference type="EMBL" id="MU807274">
    <property type="protein sequence ID" value="KAJ3831719.1"/>
    <property type="molecule type" value="Genomic_DNA"/>
</dbReference>
<organism evidence="2 3">
    <name type="scientific">Lentinula raphanica</name>
    <dbReference type="NCBI Taxonomy" id="153919"/>
    <lineage>
        <taxon>Eukaryota</taxon>
        <taxon>Fungi</taxon>
        <taxon>Dikarya</taxon>
        <taxon>Basidiomycota</taxon>
        <taxon>Agaricomycotina</taxon>
        <taxon>Agaricomycetes</taxon>
        <taxon>Agaricomycetidae</taxon>
        <taxon>Agaricales</taxon>
        <taxon>Marasmiineae</taxon>
        <taxon>Omphalotaceae</taxon>
        <taxon>Lentinula</taxon>
    </lineage>
</organism>
<proteinExistence type="predicted"/>
<gene>
    <name evidence="2" type="ORF">F5878DRAFT_667264</name>
</gene>
<dbReference type="Proteomes" id="UP001163846">
    <property type="component" value="Unassembled WGS sequence"/>
</dbReference>
<keyword evidence="3" id="KW-1185">Reference proteome</keyword>
<sequence length="522" mass="59981">MVNWFLLASVPLYVCHTIKGSQDWPDASPYSIWVKNGLDSSELQKSAVIEVWQSLYKIKEVSDPGEGIMGTGERVKLSDKLESWRSSSRATKMNFPGETWGSLTEAPATIEDDHLLPPRPEIAPLIPGYEPYFKPPPVQAANLKLKIRHYIEDFDDNFERCFKYTSQEDIYSSFIYTYVDRVGHRYLHTNSRLYLEPGVVHPVDTYGLPGPRMKFYDDFECQVRTSSPYWVYEQELPLPEDVGRATPIPSVERLHLSNKPSDEMVDETCKSPLTIPVAYEPVANQEAEVLEVVGGGPDVETEYPFDDELTTIELSAPPLDNPSMVDSVILGEERVCIWDVSPFIMITGIGQVEIVEFREWLQSKAPSLKLMAVARAVDCKYIQGNLVRKRKVLYVKFWDRSHAASFWYAFQDAELMEKDMRIHGMTMKEFKALKKKDLLDYWDVKLAGKLNPLINRIREPLIDRLSNYPYKTKWIRLEFKTLVKQGLEKRISGDKGGGRIMSKVRRGGKAWKRLKSRMGEMK</sequence>
<feature type="chain" id="PRO_5041332479" evidence="1">
    <location>
        <begin position="21"/>
        <end position="522"/>
    </location>
</feature>
<keyword evidence="1" id="KW-0732">Signal</keyword>
<accession>A0AA38U3K9</accession>
<dbReference type="AlphaFoldDB" id="A0AA38U3K9"/>
<comment type="caution">
    <text evidence="2">The sequence shown here is derived from an EMBL/GenBank/DDBJ whole genome shotgun (WGS) entry which is preliminary data.</text>
</comment>
<protein>
    <submittedName>
        <fullName evidence="2">Uncharacterized protein</fullName>
    </submittedName>
</protein>
<evidence type="ECO:0000256" key="1">
    <source>
        <dbReference type="SAM" id="SignalP"/>
    </source>
</evidence>
<reference evidence="2" key="1">
    <citation type="submission" date="2022-08" db="EMBL/GenBank/DDBJ databases">
        <authorList>
            <consortium name="DOE Joint Genome Institute"/>
            <person name="Min B."/>
            <person name="Riley R."/>
            <person name="Sierra-Patev S."/>
            <person name="Naranjo-Ortiz M."/>
            <person name="Looney B."/>
            <person name="Konkel Z."/>
            <person name="Slot J.C."/>
            <person name="Sakamoto Y."/>
            <person name="Steenwyk J.L."/>
            <person name="Rokas A."/>
            <person name="Carro J."/>
            <person name="Camarero S."/>
            <person name="Ferreira P."/>
            <person name="Molpeceres G."/>
            <person name="Ruiz-Duenas F.J."/>
            <person name="Serrano A."/>
            <person name="Henrissat B."/>
            <person name="Drula E."/>
            <person name="Hughes K.W."/>
            <person name="Mata J.L."/>
            <person name="Ishikawa N.K."/>
            <person name="Vargas-Isla R."/>
            <person name="Ushijima S."/>
            <person name="Smith C.A."/>
            <person name="Ahrendt S."/>
            <person name="Andreopoulos W."/>
            <person name="He G."/>
            <person name="Labutti K."/>
            <person name="Lipzen A."/>
            <person name="Ng V."/>
            <person name="Sandor L."/>
            <person name="Barry K."/>
            <person name="Martinez A.T."/>
            <person name="Xiao Y."/>
            <person name="Gibbons J.G."/>
            <person name="Terashima K."/>
            <person name="Hibbett D.S."/>
            <person name="Grigoriev I.V."/>
        </authorList>
    </citation>
    <scope>NUCLEOTIDE SEQUENCE</scope>
    <source>
        <strain evidence="2">TFB9207</strain>
    </source>
</reference>